<gene>
    <name evidence="2" type="ORF">SAMN04489719_0530</name>
</gene>
<evidence type="ECO:0000313" key="2">
    <source>
        <dbReference type="EMBL" id="SDR72220.1"/>
    </source>
</evidence>
<sequence>MTMQERVRALQERHAVGGRVLPLVARRWPGALRATTTPASALAPAGDVLVSVVVPCYDYARYLPAAVESALQQEGVRVEVIVVDDRSTDDSADVAAALSRRHPEVRLIRNPTNVGHVVSFNRGWSESTGAYVVKLDADDLLAPNALARAAALLEAHPSVGLAYGHPRHFASADPPPARAGTITWTRWRGDDWLEERCRLGVSAITNPEMVLRSSLLAELGPMDPAIPYAPDFELSLRIAAVADIGYVGGADQALHREHPSSMSETHGSGLLVDLGARRDAFDAALRHVADPALRARLQELARRALAHDALRFASAAADRGRAASVHAPLTEFALAVHPTVASSRAARRLRRPARALVTAGAPLRRLARRLRHEAYYARWMVSGV</sequence>
<protein>
    <submittedName>
        <fullName evidence="2">Glycosyl transferase family 2</fullName>
    </submittedName>
</protein>
<dbReference type="OrthoDB" id="4529776at2"/>
<dbReference type="CDD" id="cd00761">
    <property type="entry name" value="Glyco_tranf_GTA_type"/>
    <property type="match status" value="1"/>
</dbReference>
<dbReference type="PANTHER" id="PTHR43685">
    <property type="entry name" value="GLYCOSYLTRANSFERASE"/>
    <property type="match status" value="1"/>
</dbReference>
<dbReference type="STRING" id="684552.SAMN04489719_0530"/>
<accession>A0A1H1LD00</accession>
<dbReference type="SUPFAM" id="SSF53448">
    <property type="entry name" value="Nucleotide-diphospho-sugar transferases"/>
    <property type="match status" value="1"/>
</dbReference>
<dbReference type="EMBL" id="LT629734">
    <property type="protein sequence ID" value="SDR72220.1"/>
    <property type="molecule type" value="Genomic_DNA"/>
</dbReference>
<dbReference type="InterPro" id="IPR050834">
    <property type="entry name" value="Glycosyltransf_2"/>
</dbReference>
<feature type="domain" description="Glycosyltransferase 2-like" evidence="1">
    <location>
        <begin position="51"/>
        <end position="172"/>
    </location>
</feature>
<dbReference type="InterPro" id="IPR001173">
    <property type="entry name" value="Glyco_trans_2-like"/>
</dbReference>
<name>A0A1H1LD00_9MICO</name>
<proteinExistence type="predicted"/>
<keyword evidence="3" id="KW-1185">Reference proteome</keyword>
<dbReference type="Gene3D" id="3.90.550.10">
    <property type="entry name" value="Spore Coat Polysaccharide Biosynthesis Protein SpsA, Chain A"/>
    <property type="match status" value="1"/>
</dbReference>
<dbReference type="Pfam" id="PF00535">
    <property type="entry name" value="Glycos_transf_2"/>
    <property type="match status" value="1"/>
</dbReference>
<dbReference type="InterPro" id="IPR029044">
    <property type="entry name" value="Nucleotide-diphossugar_trans"/>
</dbReference>
<keyword evidence="2" id="KW-0808">Transferase</keyword>
<reference evidence="3" key="1">
    <citation type="submission" date="2016-10" db="EMBL/GenBank/DDBJ databases">
        <authorList>
            <person name="Varghese N."/>
            <person name="Submissions S."/>
        </authorList>
    </citation>
    <scope>NUCLEOTIDE SEQUENCE [LARGE SCALE GENOMIC DNA]</scope>
    <source>
        <strain evidence="3">DSM 22965</strain>
    </source>
</reference>
<dbReference type="Proteomes" id="UP000199649">
    <property type="component" value="Chromosome I"/>
</dbReference>
<dbReference type="PANTHER" id="PTHR43685:SF2">
    <property type="entry name" value="GLYCOSYLTRANSFERASE 2-LIKE DOMAIN-CONTAINING PROTEIN"/>
    <property type="match status" value="1"/>
</dbReference>
<dbReference type="AlphaFoldDB" id="A0A1H1LD00"/>
<dbReference type="RefSeq" id="WP_092665604.1">
    <property type="nucleotide sequence ID" value="NZ_LT629734.1"/>
</dbReference>
<evidence type="ECO:0000259" key="1">
    <source>
        <dbReference type="Pfam" id="PF00535"/>
    </source>
</evidence>
<dbReference type="GO" id="GO:0016740">
    <property type="term" value="F:transferase activity"/>
    <property type="evidence" value="ECO:0007669"/>
    <property type="project" value="UniProtKB-KW"/>
</dbReference>
<organism evidence="2 3">
    <name type="scientific">Agrococcus carbonis</name>
    <dbReference type="NCBI Taxonomy" id="684552"/>
    <lineage>
        <taxon>Bacteria</taxon>
        <taxon>Bacillati</taxon>
        <taxon>Actinomycetota</taxon>
        <taxon>Actinomycetes</taxon>
        <taxon>Micrococcales</taxon>
        <taxon>Microbacteriaceae</taxon>
        <taxon>Agrococcus</taxon>
    </lineage>
</organism>
<evidence type="ECO:0000313" key="3">
    <source>
        <dbReference type="Proteomes" id="UP000199649"/>
    </source>
</evidence>